<keyword evidence="2" id="KW-0812">Transmembrane</keyword>
<evidence type="ECO:0000256" key="1">
    <source>
        <dbReference type="SAM" id="MobiDB-lite"/>
    </source>
</evidence>
<gene>
    <name evidence="3" type="ORF">PGLA2088_LOCUS48146</name>
</gene>
<comment type="caution">
    <text evidence="3">The sequence shown here is derived from an EMBL/GenBank/DDBJ whole genome shotgun (WGS) entry which is preliminary data.</text>
</comment>
<keyword evidence="2" id="KW-0472">Membrane</keyword>
<proteinExistence type="predicted"/>
<feature type="compositionally biased region" description="Low complexity" evidence="1">
    <location>
        <begin position="18"/>
        <end position="36"/>
    </location>
</feature>
<feature type="region of interest" description="Disordered" evidence="1">
    <location>
        <begin position="1"/>
        <end position="42"/>
    </location>
</feature>
<dbReference type="AlphaFoldDB" id="A0A813LRP9"/>
<feature type="compositionally biased region" description="Low complexity" evidence="1">
    <location>
        <begin position="232"/>
        <end position="246"/>
    </location>
</feature>
<keyword evidence="2" id="KW-1133">Transmembrane helix</keyword>
<feature type="transmembrane region" description="Helical" evidence="2">
    <location>
        <begin position="201"/>
        <end position="224"/>
    </location>
</feature>
<feature type="region of interest" description="Disordered" evidence="1">
    <location>
        <begin position="64"/>
        <end position="105"/>
    </location>
</feature>
<evidence type="ECO:0000313" key="4">
    <source>
        <dbReference type="Proteomes" id="UP000626109"/>
    </source>
</evidence>
<dbReference type="EMBL" id="CAJNNW010036610">
    <property type="protein sequence ID" value="CAE8736034.1"/>
    <property type="molecule type" value="Genomic_DNA"/>
</dbReference>
<reference evidence="3" key="1">
    <citation type="submission" date="2021-02" db="EMBL/GenBank/DDBJ databases">
        <authorList>
            <person name="Dougan E. K."/>
            <person name="Rhodes N."/>
            <person name="Thang M."/>
            <person name="Chan C."/>
        </authorList>
    </citation>
    <scope>NUCLEOTIDE SEQUENCE</scope>
</reference>
<dbReference type="Proteomes" id="UP000626109">
    <property type="component" value="Unassembled WGS sequence"/>
</dbReference>
<sequence>MSHCSEENGVCCQESPQPLSARGPGAGGASASQPLLPAQAATLSTSSFTPRWDLLAEQPLWRPLLGDEGRRGPQFSESSNLVERLRGQSPVRAQPPSEVTRAVSDEEAWPKFRSAMEPAGDRSAITIADAVQALLNASKAQAGSMPGCVTPPTPSSPRVPRSPRHVELSAVSRLTSWESLWSPQISLSQLVAPVSRRLVRVLPTACALGAASCLLVLALFAGLLRKNKNNNKNKNQNNKNKNNKNNKNTRDATKCFGVFRAFSEP</sequence>
<name>A0A813LRP9_POLGL</name>
<accession>A0A813LRP9</accession>
<protein>
    <recommendedName>
        <fullName evidence="5">Transmembrane protein</fullName>
    </recommendedName>
</protein>
<feature type="region of interest" description="Disordered" evidence="1">
    <location>
        <begin position="228"/>
        <end position="250"/>
    </location>
</feature>
<feature type="region of interest" description="Disordered" evidence="1">
    <location>
        <begin position="142"/>
        <end position="163"/>
    </location>
</feature>
<evidence type="ECO:0000256" key="2">
    <source>
        <dbReference type="SAM" id="Phobius"/>
    </source>
</evidence>
<organism evidence="3 4">
    <name type="scientific">Polarella glacialis</name>
    <name type="common">Dinoflagellate</name>
    <dbReference type="NCBI Taxonomy" id="89957"/>
    <lineage>
        <taxon>Eukaryota</taxon>
        <taxon>Sar</taxon>
        <taxon>Alveolata</taxon>
        <taxon>Dinophyceae</taxon>
        <taxon>Suessiales</taxon>
        <taxon>Suessiaceae</taxon>
        <taxon>Polarella</taxon>
    </lineage>
</organism>
<evidence type="ECO:0000313" key="3">
    <source>
        <dbReference type="EMBL" id="CAE8736034.1"/>
    </source>
</evidence>
<evidence type="ECO:0008006" key="5">
    <source>
        <dbReference type="Google" id="ProtNLM"/>
    </source>
</evidence>